<name>A0A098Y555_9ACTN</name>
<dbReference type="EMBL" id="JPMX01000075">
    <property type="protein sequence ID" value="KGH45575.1"/>
    <property type="molecule type" value="Genomic_DNA"/>
</dbReference>
<sequence>MRTRIALLVVLITGSLPAGIAMAEQPMAVDAPITDEAGVLGADARAAERAVAELRREAGIALSAVFVPSFDGATDDADWAELTAMRSELGAEEVLLAVATDEAAYEWWIGDESTLQPDAVETLVDEDVEPAVVEGDWSGAVVALADGLQSTDVVDPAMPSWSGARTAVVVVVLTGVLTALYLVSRRGSPAVRESDATPAQPS</sequence>
<dbReference type="AlphaFoldDB" id="A0A098Y555"/>
<gene>
    <name evidence="4" type="ORF">IN07_15785</name>
</gene>
<keyword evidence="1" id="KW-1133">Transmembrane helix</keyword>
<keyword evidence="2" id="KW-0732">Signal</keyword>
<keyword evidence="1" id="KW-0472">Membrane</keyword>
<dbReference type="RefSeq" id="WP_036337036.1">
    <property type="nucleotide sequence ID" value="NZ_JPMX01000075.1"/>
</dbReference>
<evidence type="ECO:0000259" key="3">
    <source>
        <dbReference type="Pfam" id="PF04536"/>
    </source>
</evidence>
<comment type="caution">
    <text evidence="4">The sequence shown here is derived from an EMBL/GenBank/DDBJ whole genome shotgun (WGS) entry which is preliminary data.</text>
</comment>
<evidence type="ECO:0000313" key="5">
    <source>
        <dbReference type="Proteomes" id="UP000029713"/>
    </source>
</evidence>
<dbReference type="Pfam" id="PF04536">
    <property type="entry name" value="TPM_phosphatase"/>
    <property type="match status" value="1"/>
</dbReference>
<keyword evidence="5" id="KW-1185">Reference proteome</keyword>
<reference evidence="4 5" key="1">
    <citation type="submission" date="2014-07" db="EMBL/GenBank/DDBJ databases">
        <title>Biosystematic studies on Modestobacter strains isolated from extreme hyper-arid desert soil and from historic building.</title>
        <authorList>
            <person name="Bukarasam K."/>
            <person name="Bull A."/>
            <person name="Girard G."/>
            <person name="van Wezel G."/>
            <person name="Goodfellow M."/>
        </authorList>
    </citation>
    <scope>NUCLEOTIDE SEQUENCE [LARGE SCALE GENOMIC DNA]</scope>
    <source>
        <strain evidence="4 5">KNN45-2b</strain>
    </source>
</reference>
<organism evidence="4 5">
    <name type="scientific">Modestobacter caceresii</name>
    <dbReference type="NCBI Taxonomy" id="1522368"/>
    <lineage>
        <taxon>Bacteria</taxon>
        <taxon>Bacillati</taxon>
        <taxon>Actinomycetota</taxon>
        <taxon>Actinomycetes</taxon>
        <taxon>Geodermatophilales</taxon>
        <taxon>Geodermatophilaceae</taxon>
        <taxon>Modestobacter</taxon>
    </lineage>
</organism>
<evidence type="ECO:0000313" key="4">
    <source>
        <dbReference type="EMBL" id="KGH45575.1"/>
    </source>
</evidence>
<dbReference type="InterPro" id="IPR007621">
    <property type="entry name" value="TPM_dom"/>
</dbReference>
<evidence type="ECO:0000256" key="1">
    <source>
        <dbReference type="SAM" id="Phobius"/>
    </source>
</evidence>
<feature type="signal peptide" evidence="2">
    <location>
        <begin position="1"/>
        <end position="23"/>
    </location>
</feature>
<dbReference type="STRING" id="1522368.IN07_15785"/>
<proteinExistence type="predicted"/>
<evidence type="ECO:0000256" key="2">
    <source>
        <dbReference type="SAM" id="SignalP"/>
    </source>
</evidence>
<protein>
    <recommendedName>
        <fullName evidence="3">TPM domain-containing protein</fullName>
    </recommendedName>
</protein>
<feature type="domain" description="TPM" evidence="3">
    <location>
        <begin position="33"/>
        <end position="149"/>
    </location>
</feature>
<accession>A0A098Y555</accession>
<feature type="transmembrane region" description="Helical" evidence="1">
    <location>
        <begin position="164"/>
        <end position="183"/>
    </location>
</feature>
<dbReference type="Gene3D" id="3.10.310.50">
    <property type="match status" value="1"/>
</dbReference>
<feature type="chain" id="PRO_5001942152" description="TPM domain-containing protein" evidence="2">
    <location>
        <begin position="24"/>
        <end position="202"/>
    </location>
</feature>
<keyword evidence="1" id="KW-0812">Transmembrane</keyword>
<dbReference type="Proteomes" id="UP000029713">
    <property type="component" value="Unassembled WGS sequence"/>
</dbReference>